<gene>
    <name evidence="1" type="ORF">ANCCAN_08917</name>
</gene>
<name>A0A368GKZ3_ANCCA</name>
<dbReference type="EMBL" id="JOJR01000112">
    <property type="protein sequence ID" value="RCN45052.1"/>
    <property type="molecule type" value="Genomic_DNA"/>
</dbReference>
<evidence type="ECO:0000313" key="1">
    <source>
        <dbReference type="EMBL" id="RCN45052.1"/>
    </source>
</evidence>
<comment type="caution">
    <text evidence="1">The sequence shown here is derived from an EMBL/GenBank/DDBJ whole genome shotgun (WGS) entry which is preliminary data.</text>
</comment>
<dbReference type="Proteomes" id="UP000252519">
    <property type="component" value="Unassembled WGS sequence"/>
</dbReference>
<proteinExistence type="predicted"/>
<dbReference type="AlphaFoldDB" id="A0A368GKZ3"/>
<sequence length="82" mass="9702">MRKCMTIFTWSRCFCFFYDVKFNVIDDAFLVPWRPIYRMQQSNILTGTYLKQKERRMCDNSADAQSCVMVLDLIGEADGLQK</sequence>
<reference evidence="1 2" key="1">
    <citation type="submission" date="2014-10" db="EMBL/GenBank/DDBJ databases">
        <title>Draft genome of the hookworm Ancylostoma caninum.</title>
        <authorList>
            <person name="Mitreva M."/>
        </authorList>
    </citation>
    <scope>NUCLEOTIDE SEQUENCE [LARGE SCALE GENOMIC DNA]</scope>
    <source>
        <strain evidence="1 2">Baltimore</strain>
    </source>
</reference>
<protein>
    <submittedName>
        <fullName evidence="1">Uncharacterized protein</fullName>
    </submittedName>
</protein>
<evidence type="ECO:0000313" key="2">
    <source>
        <dbReference type="Proteomes" id="UP000252519"/>
    </source>
</evidence>
<keyword evidence="2" id="KW-1185">Reference proteome</keyword>
<organism evidence="1 2">
    <name type="scientific">Ancylostoma caninum</name>
    <name type="common">Dog hookworm</name>
    <dbReference type="NCBI Taxonomy" id="29170"/>
    <lineage>
        <taxon>Eukaryota</taxon>
        <taxon>Metazoa</taxon>
        <taxon>Ecdysozoa</taxon>
        <taxon>Nematoda</taxon>
        <taxon>Chromadorea</taxon>
        <taxon>Rhabditida</taxon>
        <taxon>Rhabditina</taxon>
        <taxon>Rhabditomorpha</taxon>
        <taxon>Strongyloidea</taxon>
        <taxon>Ancylostomatidae</taxon>
        <taxon>Ancylostomatinae</taxon>
        <taxon>Ancylostoma</taxon>
    </lineage>
</organism>
<accession>A0A368GKZ3</accession>